<evidence type="ECO:0008006" key="3">
    <source>
        <dbReference type="Google" id="ProtNLM"/>
    </source>
</evidence>
<dbReference type="GeneID" id="17265369"/>
<dbReference type="RefSeq" id="XP_005772251.1">
    <property type="nucleotide sequence ID" value="XM_005772194.1"/>
</dbReference>
<dbReference type="PANTHER" id="PTHR10974">
    <property type="entry name" value="FI08016P-RELATED"/>
    <property type="match status" value="1"/>
</dbReference>
<dbReference type="GO" id="GO:0005615">
    <property type="term" value="C:extracellular space"/>
    <property type="evidence" value="ECO:0007669"/>
    <property type="project" value="TreeGrafter"/>
</dbReference>
<name>A0A0D3J8I7_EMIH1</name>
<dbReference type="InterPro" id="IPR004245">
    <property type="entry name" value="DUF229"/>
</dbReference>
<dbReference type="PaxDb" id="2903-EOD19822"/>
<dbReference type="InterPro" id="IPR017850">
    <property type="entry name" value="Alkaline_phosphatase_core_sf"/>
</dbReference>
<keyword evidence="2" id="KW-1185">Reference proteome</keyword>
<dbReference type="HOGENOM" id="CLU_935673_0_0_1"/>
<dbReference type="Proteomes" id="UP000013827">
    <property type="component" value="Unassembled WGS sequence"/>
</dbReference>
<evidence type="ECO:0000313" key="1">
    <source>
        <dbReference type="EnsemblProtists" id="EOD19822"/>
    </source>
</evidence>
<organism evidence="1 2">
    <name type="scientific">Emiliania huxleyi (strain CCMP1516)</name>
    <dbReference type="NCBI Taxonomy" id="280463"/>
    <lineage>
        <taxon>Eukaryota</taxon>
        <taxon>Haptista</taxon>
        <taxon>Haptophyta</taxon>
        <taxon>Prymnesiophyceae</taxon>
        <taxon>Isochrysidales</taxon>
        <taxon>Noelaerhabdaceae</taxon>
        <taxon>Emiliania</taxon>
    </lineage>
</organism>
<reference evidence="1" key="2">
    <citation type="submission" date="2024-10" db="UniProtKB">
        <authorList>
            <consortium name="EnsemblProtists"/>
        </authorList>
    </citation>
    <scope>IDENTIFICATION</scope>
</reference>
<proteinExistence type="predicted"/>
<evidence type="ECO:0000313" key="2">
    <source>
        <dbReference type="Proteomes" id="UP000013827"/>
    </source>
</evidence>
<dbReference type="AlphaFoldDB" id="A0A0D3J8I7"/>
<dbReference type="KEGG" id="ehx:EMIHUDRAFT_123955"/>
<sequence>MSLSSGGWYKLGWMWSMKASISAAVTSSGASTGCKAVDRTAGRLRQDWRVADDEPKQKGLHDGKPGCILAPGRRSWRRGYATYFGEEICTTGSPWAVDGLINASGVRAAIDHELHALHCRLSERSGRGYKSFLPGDGAPAYAHLRWPLTQLEQMWRRYTDGVPKFAVYSANVVHEGQYGKDLAQHMTGLSAYDGYLADFLDGLLRRPEADTLVLVHGDHGVQDGPKILDLGTQWEQRAPWARLLVPRALVPDVARLRTNAQRLSTAHDLYATLRGVLLGRPGQRQSSRARRHGLTSSE</sequence>
<dbReference type="Pfam" id="PF02995">
    <property type="entry name" value="DUF229"/>
    <property type="match status" value="1"/>
</dbReference>
<dbReference type="SUPFAM" id="SSF53649">
    <property type="entry name" value="Alkaline phosphatase-like"/>
    <property type="match status" value="1"/>
</dbReference>
<accession>A0A0D3J8I7</accession>
<dbReference type="EnsemblProtists" id="EOD19822">
    <property type="protein sequence ID" value="EOD19822"/>
    <property type="gene ID" value="EMIHUDRAFT_123955"/>
</dbReference>
<reference evidence="2" key="1">
    <citation type="journal article" date="2013" name="Nature">
        <title>Pan genome of the phytoplankton Emiliania underpins its global distribution.</title>
        <authorList>
            <person name="Read B.A."/>
            <person name="Kegel J."/>
            <person name="Klute M.J."/>
            <person name="Kuo A."/>
            <person name="Lefebvre S.C."/>
            <person name="Maumus F."/>
            <person name="Mayer C."/>
            <person name="Miller J."/>
            <person name="Monier A."/>
            <person name="Salamov A."/>
            <person name="Young J."/>
            <person name="Aguilar M."/>
            <person name="Claverie J.M."/>
            <person name="Frickenhaus S."/>
            <person name="Gonzalez K."/>
            <person name="Herman E.K."/>
            <person name="Lin Y.C."/>
            <person name="Napier J."/>
            <person name="Ogata H."/>
            <person name="Sarno A.F."/>
            <person name="Shmutz J."/>
            <person name="Schroeder D."/>
            <person name="de Vargas C."/>
            <person name="Verret F."/>
            <person name="von Dassow P."/>
            <person name="Valentin K."/>
            <person name="Van de Peer Y."/>
            <person name="Wheeler G."/>
            <person name="Dacks J.B."/>
            <person name="Delwiche C.F."/>
            <person name="Dyhrman S.T."/>
            <person name="Glockner G."/>
            <person name="John U."/>
            <person name="Richards T."/>
            <person name="Worden A.Z."/>
            <person name="Zhang X."/>
            <person name="Grigoriev I.V."/>
            <person name="Allen A.E."/>
            <person name="Bidle K."/>
            <person name="Borodovsky M."/>
            <person name="Bowler C."/>
            <person name="Brownlee C."/>
            <person name="Cock J.M."/>
            <person name="Elias M."/>
            <person name="Gladyshev V.N."/>
            <person name="Groth M."/>
            <person name="Guda C."/>
            <person name="Hadaegh A."/>
            <person name="Iglesias-Rodriguez M.D."/>
            <person name="Jenkins J."/>
            <person name="Jones B.M."/>
            <person name="Lawson T."/>
            <person name="Leese F."/>
            <person name="Lindquist E."/>
            <person name="Lobanov A."/>
            <person name="Lomsadze A."/>
            <person name="Malik S.B."/>
            <person name="Marsh M.E."/>
            <person name="Mackinder L."/>
            <person name="Mock T."/>
            <person name="Mueller-Roeber B."/>
            <person name="Pagarete A."/>
            <person name="Parker M."/>
            <person name="Probert I."/>
            <person name="Quesneville H."/>
            <person name="Raines C."/>
            <person name="Rensing S.A."/>
            <person name="Riano-Pachon D.M."/>
            <person name="Richier S."/>
            <person name="Rokitta S."/>
            <person name="Shiraiwa Y."/>
            <person name="Soanes D.M."/>
            <person name="van der Giezen M."/>
            <person name="Wahlund T.M."/>
            <person name="Williams B."/>
            <person name="Wilson W."/>
            <person name="Wolfe G."/>
            <person name="Wurch L.L."/>
        </authorList>
    </citation>
    <scope>NUCLEOTIDE SEQUENCE</scope>
</reference>
<protein>
    <recommendedName>
        <fullName evidence="3">Sulfatase N-terminal domain-containing protein</fullName>
    </recommendedName>
</protein>
<dbReference type="PANTHER" id="PTHR10974:SF1">
    <property type="entry name" value="FI08016P-RELATED"/>
    <property type="match status" value="1"/>
</dbReference>